<comment type="similarity">
    <text evidence="2 4">Belongs to the pseudouridine synthase RluA family.</text>
</comment>
<evidence type="ECO:0000313" key="7">
    <source>
        <dbReference type="Proteomes" id="UP000030066"/>
    </source>
</evidence>
<sequence length="231" mass="27021">MFDLKDLIVYEDEALMVINKPKGLIVHPTKYELHNTLVNLIKDKVELLSFFHPDRCGICQRLDRNTNGLMVVAKNQDVLNNLIDQIQSKALIRKYYSLVDGIINDDELIIKAPIHRSKNGKMKFSVSNSLKAKDATTIVKVIERFKNYSLIECQLLTGRTHQIRVHMNYIHHSVYNDPVYSNQCDDENYGQFLTSKYLRFYHPITNDVKEFSIKLDETFTNKLKELRNEKQ</sequence>
<name>A0A097SST0_9BACT</name>
<protein>
    <recommendedName>
        <fullName evidence="4">Pseudouridine synthase</fullName>
        <ecNumber evidence="4">5.4.99.-</ecNumber>
    </recommendedName>
</protein>
<evidence type="ECO:0000259" key="5">
    <source>
        <dbReference type="Pfam" id="PF00849"/>
    </source>
</evidence>
<feature type="active site" evidence="3">
    <location>
        <position position="63"/>
    </location>
</feature>
<dbReference type="InterPro" id="IPR050188">
    <property type="entry name" value="RluA_PseudoU_synthase"/>
</dbReference>
<evidence type="ECO:0000256" key="1">
    <source>
        <dbReference type="ARBA" id="ARBA00000073"/>
    </source>
</evidence>
<dbReference type="AlphaFoldDB" id="A0A097SST0"/>
<dbReference type="PANTHER" id="PTHR21600">
    <property type="entry name" value="MITOCHONDRIAL RNA PSEUDOURIDINE SYNTHASE"/>
    <property type="match status" value="1"/>
</dbReference>
<organism evidence="6 7">
    <name type="scientific">Candidatus Malacoplasma girerdii</name>
    <dbReference type="NCBI Taxonomy" id="1318617"/>
    <lineage>
        <taxon>Bacteria</taxon>
        <taxon>Bacillati</taxon>
        <taxon>Mycoplasmatota</taxon>
        <taxon>Mycoplasmoidales</taxon>
        <taxon>Mycoplasmoidaceae</taxon>
        <taxon>Malacoplasma</taxon>
    </lineage>
</organism>
<dbReference type="HOGENOM" id="CLU_016902_11_2_14"/>
<proteinExistence type="inferred from homology"/>
<comment type="catalytic activity">
    <reaction evidence="1 4">
        <text>a uridine in RNA = a pseudouridine in RNA</text>
        <dbReference type="Rhea" id="RHEA:48348"/>
        <dbReference type="Rhea" id="RHEA-COMP:12068"/>
        <dbReference type="Rhea" id="RHEA-COMP:12069"/>
        <dbReference type="ChEBI" id="CHEBI:65314"/>
        <dbReference type="ChEBI" id="CHEBI:65315"/>
    </reaction>
</comment>
<dbReference type="EC" id="5.4.99.-" evidence="4"/>
<keyword evidence="4" id="KW-0413">Isomerase</keyword>
<keyword evidence="7" id="KW-1185">Reference proteome</keyword>
<evidence type="ECO:0000256" key="2">
    <source>
        <dbReference type="ARBA" id="ARBA00010876"/>
    </source>
</evidence>
<dbReference type="GO" id="GO:0140098">
    <property type="term" value="F:catalytic activity, acting on RNA"/>
    <property type="evidence" value="ECO:0007669"/>
    <property type="project" value="UniProtKB-ARBA"/>
</dbReference>
<accession>A0A097SST0</accession>
<feature type="domain" description="Pseudouridine synthase RsuA/RluA-like" evidence="5">
    <location>
        <begin position="15"/>
        <end position="168"/>
    </location>
</feature>
<evidence type="ECO:0000256" key="4">
    <source>
        <dbReference type="RuleBase" id="RU362028"/>
    </source>
</evidence>
<dbReference type="KEGG" id="mgj:MGM1_2830"/>
<dbReference type="GO" id="GO:0000455">
    <property type="term" value="P:enzyme-directed rRNA pseudouridine synthesis"/>
    <property type="evidence" value="ECO:0007669"/>
    <property type="project" value="TreeGrafter"/>
</dbReference>
<reference evidence="6 7" key="1">
    <citation type="journal article" date="2014" name="PLoS ONE">
        <title>An emerging Mycoplasma associated with trichomoniasis, vaginal infection and disease.</title>
        <authorList>
            <consortium name="Vaginal Microbiome Consortium"/>
            <person name="Fettweis J.M."/>
            <person name="Serrano M.G."/>
            <person name="Huang B."/>
            <person name="Brooks J.P."/>
            <person name="Glascock A.L."/>
            <person name="Sheth N.U."/>
            <person name="Strauss J.F.III."/>
            <person name="Jefferson K.K."/>
            <person name="Buck G.A."/>
        </authorList>
    </citation>
    <scope>NUCLEOTIDE SEQUENCE [LARGE SCALE GENOMIC DNA]</scope>
    <source>
        <strain evidence="6 7">VCU_M1</strain>
    </source>
</reference>
<dbReference type="EMBL" id="CP007711">
    <property type="protein sequence ID" value="AIV03657.1"/>
    <property type="molecule type" value="Genomic_DNA"/>
</dbReference>
<dbReference type="GO" id="GO:0009982">
    <property type="term" value="F:pseudouridine synthase activity"/>
    <property type="evidence" value="ECO:0007669"/>
    <property type="project" value="InterPro"/>
</dbReference>
<dbReference type="Gene3D" id="3.30.2350.10">
    <property type="entry name" value="Pseudouridine synthase"/>
    <property type="match status" value="1"/>
</dbReference>
<dbReference type="SUPFAM" id="SSF55120">
    <property type="entry name" value="Pseudouridine synthase"/>
    <property type="match status" value="1"/>
</dbReference>
<dbReference type="PANTHER" id="PTHR21600:SF44">
    <property type="entry name" value="RIBOSOMAL LARGE SUBUNIT PSEUDOURIDINE SYNTHASE D"/>
    <property type="match status" value="1"/>
</dbReference>
<dbReference type="CDD" id="cd02869">
    <property type="entry name" value="PseudoU_synth_RluA_like"/>
    <property type="match status" value="1"/>
</dbReference>
<dbReference type="eggNOG" id="COG0564">
    <property type="taxonomic scope" value="Bacteria"/>
</dbReference>
<dbReference type="STRING" id="1318617.MGM1_2830"/>
<evidence type="ECO:0000313" key="6">
    <source>
        <dbReference type="EMBL" id="AIV03657.1"/>
    </source>
</evidence>
<dbReference type="InterPro" id="IPR006225">
    <property type="entry name" value="PsdUridine_synth_RluC/D"/>
</dbReference>
<gene>
    <name evidence="6" type="ORF">MGM1_2830</name>
</gene>
<dbReference type="NCBIfam" id="TIGR00005">
    <property type="entry name" value="rluA_subfam"/>
    <property type="match status" value="1"/>
</dbReference>
<dbReference type="GO" id="GO:0003723">
    <property type="term" value="F:RNA binding"/>
    <property type="evidence" value="ECO:0007669"/>
    <property type="project" value="InterPro"/>
</dbReference>
<dbReference type="InterPro" id="IPR020103">
    <property type="entry name" value="PsdUridine_synth_cat_dom_sf"/>
</dbReference>
<dbReference type="Proteomes" id="UP000030066">
    <property type="component" value="Chromosome"/>
</dbReference>
<evidence type="ECO:0000256" key="3">
    <source>
        <dbReference type="PIRSR" id="PIRSR606225-1"/>
    </source>
</evidence>
<comment type="function">
    <text evidence="4">Responsible for synthesis of pseudouridine from uracil.</text>
</comment>
<dbReference type="InterPro" id="IPR006145">
    <property type="entry name" value="PsdUridine_synth_RsuA/RluA"/>
</dbReference>
<dbReference type="Pfam" id="PF00849">
    <property type="entry name" value="PseudoU_synth_2"/>
    <property type="match status" value="1"/>
</dbReference>